<accession>A0AA40A0H5</accession>
<proteinExistence type="predicted"/>
<dbReference type="GeneID" id="85331045"/>
<evidence type="ECO:0000313" key="2">
    <source>
        <dbReference type="EMBL" id="KAK0707056.1"/>
    </source>
</evidence>
<comment type="caution">
    <text evidence="2">The sequence shown here is derived from an EMBL/GenBank/DDBJ whole genome shotgun (WGS) entry which is preliminary data.</text>
</comment>
<keyword evidence="3" id="KW-1185">Reference proteome</keyword>
<reference evidence="2" key="1">
    <citation type="submission" date="2023-06" db="EMBL/GenBank/DDBJ databases">
        <title>Genome-scale phylogeny and comparative genomics of the fungal order Sordariales.</title>
        <authorList>
            <consortium name="Lawrence Berkeley National Laboratory"/>
            <person name="Hensen N."/>
            <person name="Bonometti L."/>
            <person name="Westerberg I."/>
            <person name="Brannstrom I.O."/>
            <person name="Guillou S."/>
            <person name="Cros-Aarteil S."/>
            <person name="Calhoun S."/>
            <person name="Haridas S."/>
            <person name="Kuo A."/>
            <person name="Mondo S."/>
            <person name="Pangilinan J."/>
            <person name="Riley R."/>
            <person name="LaButti K."/>
            <person name="Andreopoulos B."/>
            <person name="Lipzen A."/>
            <person name="Chen C."/>
            <person name="Yanf M."/>
            <person name="Daum C."/>
            <person name="Ng V."/>
            <person name="Clum A."/>
            <person name="Steindorff A."/>
            <person name="Ohm R."/>
            <person name="Martin F."/>
            <person name="Silar P."/>
            <person name="Natvig D."/>
            <person name="Lalanne C."/>
            <person name="Gautier V."/>
            <person name="Ament-velasquez S.L."/>
            <person name="Kruys A."/>
            <person name="Hutchinson M.I."/>
            <person name="Powell A.J."/>
            <person name="Barry K."/>
            <person name="Miller A.N."/>
            <person name="Grigoriev I.V."/>
            <person name="Debuchy R."/>
            <person name="Gladieux P."/>
            <person name="Thoren M.H."/>
            <person name="Johannesson H."/>
        </authorList>
    </citation>
    <scope>NUCLEOTIDE SEQUENCE</scope>
    <source>
        <strain evidence="2">SMH2392-1A</strain>
    </source>
</reference>
<evidence type="ECO:0000259" key="1">
    <source>
        <dbReference type="PROSITE" id="PS50011"/>
    </source>
</evidence>
<evidence type="ECO:0000313" key="3">
    <source>
        <dbReference type="Proteomes" id="UP001172101"/>
    </source>
</evidence>
<dbReference type="Proteomes" id="UP001172101">
    <property type="component" value="Unassembled WGS sequence"/>
</dbReference>
<dbReference type="EMBL" id="JAUIRO010000007">
    <property type="protein sequence ID" value="KAK0707056.1"/>
    <property type="molecule type" value="Genomic_DNA"/>
</dbReference>
<dbReference type="Gene3D" id="1.10.510.10">
    <property type="entry name" value="Transferase(Phosphotransferase) domain 1"/>
    <property type="match status" value="1"/>
</dbReference>
<dbReference type="InterPro" id="IPR011009">
    <property type="entry name" value="Kinase-like_dom_sf"/>
</dbReference>
<dbReference type="SMART" id="SM00220">
    <property type="entry name" value="S_TKc"/>
    <property type="match status" value="1"/>
</dbReference>
<dbReference type="PANTHER" id="PTHR24359:SF37">
    <property type="entry name" value="PROTEIN KINASE DOMAIN-CONTAINING PROTEIN"/>
    <property type="match status" value="1"/>
</dbReference>
<name>A0AA40A0H5_9PEZI</name>
<dbReference type="Pfam" id="PF00069">
    <property type="entry name" value="Pkinase"/>
    <property type="match status" value="1"/>
</dbReference>
<dbReference type="PANTHER" id="PTHR24359">
    <property type="entry name" value="SERINE/THREONINE-PROTEIN KINASE SBK1"/>
    <property type="match status" value="1"/>
</dbReference>
<dbReference type="GO" id="GO:0004674">
    <property type="term" value="F:protein serine/threonine kinase activity"/>
    <property type="evidence" value="ECO:0007669"/>
    <property type="project" value="TreeGrafter"/>
</dbReference>
<gene>
    <name evidence="2" type="ORF">B0T26DRAFT_863609</name>
</gene>
<sequence length="476" mass="53950">MSTSRFLPTDEIARIISHENLQIHHMELCDVFASILSCRRKLFAILALMGRPYMIVKLICEGIVDDDLPFDQDQESRTLRCRDKKRTVESLVITKDQWHLEDFNSFFTTQWQFLAPRFGMGCPCVVPAKVEFGHKNFRSMFVLPFTKSSAVTDSDFESICNSIVRKVHIHPAHMTRCPRIIGAEVPYAAKIIDAGGLATLARSEIEHLRRFDGEENGKRLVQLLFSFEYQARFCLIFQWADGNLMQFWQHDGSQPRGYSLARWVAREMLGLAQGLDLIHNSPPRKQGDLSTKGRHGDIKPENILWFNSDGKDGNDYDYDGDGDGDGRHHQLPTQVLKFCDFGLADFHTQASVSKVPSQSIGMTQSYRAPECETHPNITQAYDLWSLGCVLLQFVTWYMQGWDGVDAFSISRMGGSLHEVLGWHVSEDTFFHLITQDFKKKPIDHPAVKKASSTHPLPSCPVLLALIGLAAPVNTFL</sequence>
<dbReference type="GO" id="GO:0005524">
    <property type="term" value="F:ATP binding"/>
    <property type="evidence" value="ECO:0007669"/>
    <property type="project" value="InterPro"/>
</dbReference>
<dbReference type="InterPro" id="IPR000719">
    <property type="entry name" value="Prot_kinase_dom"/>
</dbReference>
<protein>
    <submittedName>
        <fullName evidence="2">Kinase-like domain-containing protein</fullName>
    </submittedName>
</protein>
<organism evidence="2 3">
    <name type="scientific">Lasiosphaeria miniovina</name>
    <dbReference type="NCBI Taxonomy" id="1954250"/>
    <lineage>
        <taxon>Eukaryota</taxon>
        <taxon>Fungi</taxon>
        <taxon>Dikarya</taxon>
        <taxon>Ascomycota</taxon>
        <taxon>Pezizomycotina</taxon>
        <taxon>Sordariomycetes</taxon>
        <taxon>Sordariomycetidae</taxon>
        <taxon>Sordariales</taxon>
        <taxon>Lasiosphaeriaceae</taxon>
        <taxon>Lasiosphaeria</taxon>
    </lineage>
</organism>
<dbReference type="RefSeq" id="XP_060292150.1">
    <property type="nucleotide sequence ID" value="XM_060447775.1"/>
</dbReference>
<dbReference type="SUPFAM" id="SSF56112">
    <property type="entry name" value="Protein kinase-like (PK-like)"/>
    <property type="match status" value="1"/>
</dbReference>
<dbReference type="PROSITE" id="PS50011">
    <property type="entry name" value="PROTEIN_KINASE_DOM"/>
    <property type="match status" value="1"/>
</dbReference>
<feature type="domain" description="Protein kinase" evidence="1">
    <location>
        <begin position="145"/>
        <end position="457"/>
    </location>
</feature>
<keyword evidence="2" id="KW-0808">Transferase</keyword>
<dbReference type="AlphaFoldDB" id="A0AA40A0H5"/>
<keyword evidence="2" id="KW-0418">Kinase</keyword>